<feature type="non-terminal residue" evidence="1">
    <location>
        <position position="1"/>
    </location>
</feature>
<evidence type="ECO:0000313" key="1">
    <source>
        <dbReference type="EMBL" id="KIM75940.1"/>
    </source>
</evidence>
<name>A0A0C3ETS5_PILCF</name>
<protein>
    <submittedName>
        <fullName evidence="1">Uncharacterized protein</fullName>
    </submittedName>
</protein>
<accession>A0A0C3ETS5</accession>
<dbReference type="InParanoid" id="A0A0C3ETS5"/>
<reference evidence="2" key="2">
    <citation type="submission" date="2015-01" db="EMBL/GenBank/DDBJ databases">
        <title>Evolutionary Origins and Diversification of the Mycorrhizal Mutualists.</title>
        <authorList>
            <consortium name="DOE Joint Genome Institute"/>
            <consortium name="Mycorrhizal Genomics Consortium"/>
            <person name="Kohler A."/>
            <person name="Kuo A."/>
            <person name="Nagy L.G."/>
            <person name="Floudas D."/>
            <person name="Copeland A."/>
            <person name="Barry K.W."/>
            <person name="Cichocki N."/>
            <person name="Veneault-Fourrey C."/>
            <person name="LaButti K."/>
            <person name="Lindquist E.A."/>
            <person name="Lipzen A."/>
            <person name="Lundell T."/>
            <person name="Morin E."/>
            <person name="Murat C."/>
            <person name="Riley R."/>
            <person name="Ohm R."/>
            <person name="Sun H."/>
            <person name="Tunlid A."/>
            <person name="Henrissat B."/>
            <person name="Grigoriev I.V."/>
            <person name="Hibbett D.S."/>
            <person name="Martin F."/>
        </authorList>
    </citation>
    <scope>NUCLEOTIDE SEQUENCE [LARGE SCALE GENOMIC DNA]</scope>
    <source>
        <strain evidence="2">F 1598</strain>
    </source>
</reference>
<dbReference type="AlphaFoldDB" id="A0A0C3ETS5"/>
<organism evidence="1 2">
    <name type="scientific">Piloderma croceum (strain F 1598)</name>
    <dbReference type="NCBI Taxonomy" id="765440"/>
    <lineage>
        <taxon>Eukaryota</taxon>
        <taxon>Fungi</taxon>
        <taxon>Dikarya</taxon>
        <taxon>Basidiomycota</taxon>
        <taxon>Agaricomycotina</taxon>
        <taxon>Agaricomycetes</taxon>
        <taxon>Agaricomycetidae</taxon>
        <taxon>Atheliales</taxon>
        <taxon>Atheliaceae</taxon>
        <taxon>Piloderma</taxon>
    </lineage>
</organism>
<gene>
    <name evidence="1" type="ORF">PILCRDRAFT_826772</name>
</gene>
<sequence>GSQRRARDICHSVKVEKGRTGRESEGVNVGCRNKDGQERGIDIGTRYEDDDDESHSCIVMNYSVQWGIEGICYGKK</sequence>
<evidence type="ECO:0000313" key="2">
    <source>
        <dbReference type="Proteomes" id="UP000054166"/>
    </source>
</evidence>
<dbReference type="EMBL" id="KN833040">
    <property type="protein sequence ID" value="KIM75940.1"/>
    <property type="molecule type" value="Genomic_DNA"/>
</dbReference>
<reference evidence="1 2" key="1">
    <citation type="submission" date="2014-04" db="EMBL/GenBank/DDBJ databases">
        <authorList>
            <consortium name="DOE Joint Genome Institute"/>
            <person name="Kuo A."/>
            <person name="Tarkka M."/>
            <person name="Buscot F."/>
            <person name="Kohler A."/>
            <person name="Nagy L.G."/>
            <person name="Floudas D."/>
            <person name="Copeland A."/>
            <person name="Barry K.W."/>
            <person name="Cichocki N."/>
            <person name="Veneault-Fourrey C."/>
            <person name="LaButti K."/>
            <person name="Lindquist E.A."/>
            <person name="Lipzen A."/>
            <person name="Lundell T."/>
            <person name="Morin E."/>
            <person name="Murat C."/>
            <person name="Sun H."/>
            <person name="Tunlid A."/>
            <person name="Henrissat B."/>
            <person name="Grigoriev I.V."/>
            <person name="Hibbett D.S."/>
            <person name="Martin F."/>
            <person name="Nordberg H.P."/>
            <person name="Cantor M.N."/>
            <person name="Hua S.X."/>
        </authorList>
    </citation>
    <scope>NUCLEOTIDE SEQUENCE [LARGE SCALE GENOMIC DNA]</scope>
    <source>
        <strain evidence="1 2">F 1598</strain>
    </source>
</reference>
<keyword evidence="2" id="KW-1185">Reference proteome</keyword>
<dbReference type="Proteomes" id="UP000054166">
    <property type="component" value="Unassembled WGS sequence"/>
</dbReference>
<dbReference type="HOGENOM" id="CLU_2661301_0_0_1"/>
<proteinExistence type="predicted"/>